<dbReference type="Proteomes" id="UP000245489">
    <property type="component" value="Unassembled WGS sequence"/>
</dbReference>
<dbReference type="AlphaFoldDB" id="A0A316E8C5"/>
<sequence length="82" mass="9128">MNRKNILTIAGIALLATACNYQKNNTIKQADLNENDAYVYGVHPDSAARQTKNKYASKPENEVRANKIREKLFSDSTNAQGN</sequence>
<evidence type="ECO:0008006" key="3">
    <source>
        <dbReference type="Google" id="ProtNLM"/>
    </source>
</evidence>
<dbReference type="OrthoDB" id="965885at2"/>
<name>A0A316E8C5_9BACT</name>
<evidence type="ECO:0000313" key="1">
    <source>
        <dbReference type="EMBL" id="PWK26326.1"/>
    </source>
</evidence>
<evidence type="ECO:0000313" key="2">
    <source>
        <dbReference type="Proteomes" id="UP000245489"/>
    </source>
</evidence>
<protein>
    <recommendedName>
        <fullName evidence="3">Lipoprotein</fullName>
    </recommendedName>
</protein>
<dbReference type="RefSeq" id="WP_109743226.1">
    <property type="nucleotide sequence ID" value="NZ_QGGO01000012.1"/>
</dbReference>
<accession>A0A316E8C5</accession>
<organism evidence="1 2">
    <name type="scientific">Arcicella aurantiaca</name>
    <dbReference type="NCBI Taxonomy" id="591202"/>
    <lineage>
        <taxon>Bacteria</taxon>
        <taxon>Pseudomonadati</taxon>
        <taxon>Bacteroidota</taxon>
        <taxon>Cytophagia</taxon>
        <taxon>Cytophagales</taxon>
        <taxon>Flectobacillaceae</taxon>
        <taxon>Arcicella</taxon>
    </lineage>
</organism>
<comment type="caution">
    <text evidence="1">The sequence shown here is derived from an EMBL/GenBank/DDBJ whole genome shotgun (WGS) entry which is preliminary data.</text>
</comment>
<reference evidence="1 2" key="1">
    <citation type="submission" date="2018-05" db="EMBL/GenBank/DDBJ databases">
        <title>Genomic Encyclopedia of Archaeal and Bacterial Type Strains, Phase II (KMG-II): from individual species to whole genera.</title>
        <authorList>
            <person name="Goeker M."/>
        </authorList>
    </citation>
    <scope>NUCLEOTIDE SEQUENCE [LARGE SCALE GENOMIC DNA]</scope>
    <source>
        <strain evidence="1 2">DSM 22214</strain>
    </source>
</reference>
<dbReference type="PROSITE" id="PS51257">
    <property type="entry name" value="PROKAR_LIPOPROTEIN"/>
    <property type="match status" value="1"/>
</dbReference>
<keyword evidence="2" id="KW-1185">Reference proteome</keyword>
<dbReference type="EMBL" id="QGGO01000012">
    <property type="protein sequence ID" value="PWK26326.1"/>
    <property type="molecule type" value="Genomic_DNA"/>
</dbReference>
<gene>
    <name evidence="1" type="ORF">LV89_02497</name>
</gene>
<proteinExistence type="predicted"/>